<dbReference type="AlphaFoldDB" id="A0A9N9JDX6"/>
<feature type="non-terminal residue" evidence="1">
    <location>
        <position position="46"/>
    </location>
</feature>
<evidence type="ECO:0000313" key="2">
    <source>
        <dbReference type="Proteomes" id="UP000789508"/>
    </source>
</evidence>
<gene>
    <name evidence="1" type="ORF">ALEPTO_LOCUS14413</name>
</gene>
<accession>A0A9N9JDX6</accession>
<name>A0A9N9JDX6_9GLOM</name>
<organism evidence="1 2">
    <name type="scientific">Ambispora leptoticha</name>
    <dbReference type="NCBI Taxonomy" id="144679"/>
    <lineage>
        <taxon>Eukaryota</taxon>
        <taxon>Fungi</taxon>
        <taxon>Fungi incertae sedis</taxon>
        <taxon>Mucoromycota</taxon>
        <taxon>Glomeromycotina</taxon>
        <taxon>Glomeromycetes</taxon>
        <taxon>Archaeosporales</taxon>
        <taxon>Ambisporaceae</taxon>
        <taxon>Ambispora</taxon>
    </lineage>
</organism>
<dbReference type="Proteomes" id="UP000789508">
    <property type="component" value="Unassembled WGS sequence"/>
</dbReference>
<proteinExistence type="predicted"/>
<evidence type="ECO:0000313" key="1">
    <source>
        <dbReference type="EMBL" id="CAG8776145.1"/>
    </source>
</evidence>
<comment type="caution">
    <text evidence="1">The sequence shown here is derived from an EMBL/GenBank/DDBJ whole genome shotgun (WGS) entry which is preliminary data.</text>
</comment>
<dbReference type="EMBL" id="CAJVPS010055787">
    <property type="protein sequence ID" value="CAG8776145.1"/>
    <property type="molecule type" value="Genomic_DNA"/>
</dbReference>
<reference evidence="1" key="1">
    <citation type="submission" date="2021-06" db="EMBL/GenBank/DDBJ databases">
        <authorList>
            <person name="Kallberg Y."/>
            <person name="Tangrot J."/>
            <person name="Rosling A."/>
        </authorList>
    </citation>
    <scope>NUCLEOTIDE SEQUENCE</scope>
    <source>
        <strain evidence="1">FL130A</strain>
    </source>
</reference>
<protein>
    <submittedName>
        <fullName evidence="1">5531_t:CDS:1</fullName>
    </submittedName>
</protein>
<keyword evidence="2" id="KW-1185">Reference proteome</keyword>
<sequence>IQKLLSSLGTKWLCKNCCGAESSGKIVFVISWIFVSLSKVAVISRS</sequence>
<feature type="non-terminal residue" evidence="1">
    <location>
        <position position="1"/>
    </location>
</feature>